<evidence type="ECO:0000259" key="2">
    <source>
        <dbReference type="Pfam" id="PF12804"/>
    </source>
</evidence>
<dbReference type="GO" id="GO:0016779">
    <property type="term" value="F:nucleotidyltransferase activity"/>
    <property type="evidence" value="ECO:0007669"/>
    <property type="project" value="UniProtKB-ARBA"/>
</dbReference>
<dbReference type="PANTHER" id="PTHR43777">
    <property type="entry name" value="MOLYBDENUM COFACTOR CYTIDYLYLTRANSFERASE"/>
    <property type="match status" value="1"/>
</dbReference>
<dbReference type="Proteomes" id="UP000254537">
    <property type="component" value="Chromosome"/>
</dbReference>
<dbReference type="EMBL" id="CP031337">
    <property type="protein sequence ID" value="AXK40060.1"/>
    <property type="molecule type" value="Genomic_DNA"/>
</dbReference>
<reference evidence="3 4" key="1">
    <citation type="submission" date="2018-07" db="EMBL/GenBank/DDBJ databases">
        <title>Crenobacter cavernae sp. nov., isolated from a karst cave.</title>
        <authorList>
            <person name="Zhu H."/>
        </authorList>
    </citation>
    <scope>NUCLEOTIDE SEQUENCE [LARGE SCALE GENOMIC DNA]</scope>
    <source>
        <strain evidence="3 4">K1W11S-77</strain>
    </source>
</reference>
<dbReference type="KEGG" id="ccah:DWG20_11740"/>
<dbReference type="Gene3D" id="3.90.550.10">
    <property type="entry name" value="Spore Coat Polysaccharide Biosynthesis Protein SpsA, Chain A"/>
    <property type="match status" value="1"/>
</dbReference>
<keyword evidence="3" id="KW-0808">Transferase</keyword>
<accession>A0A345Y808</accession>
<protein>
    <submittedName>
        <fullName evidence="3">Nucleotidyltransferase family protein</fullName>
    </submittedName>
</protein>
<feature type="domain" description="MobA-like NTP transferase" evidence="2">
    <location>
        <begin position="10"/>
        <end position="167"/>
    </location>
</feature>
<evidence type="ECO:0000313" key="4">
    <source>
        <dbReference type="Proteomes" id="UP000254537"/>
    </source>
</evidence>
<keyword evidence="1" id="KW-0460">Magnesium</keyword>
<dbReference type="AlphaFoldDB" id="A0A345Y808"/>
<dbReference type="CDD" id="cd04182">
    <property type="entry name" value="GT_2_like_f"/>
    <property type="match status" value="1"/>
</dbReference>
<dbReference type="OrthoDB" id="5298793at2"/>
<organism evidence="3 4">
    <name type="scientific">Crenobacter cavernae</name>
    <dbReference type="NCBI Taxonomy" id="2290923"/>
    <lineage>
        <taxon>Bacteria</taxon>
        <taxon>Pseudomonadati</taxon>
        <taxon>Pseudomonadota</taxon>
        <taxon>Betaproteobacteria</taxon>
        <taxon>Neisseriales</taxon>
        <taxon>Neisseriaceae</taxon>
        <taxon>Crenobacter</taxon>
    </lineage>
</organism>
<dbReference type="SUPFAM" id="SSF53448">
    <property type="entry name" value="Nucleotide-diphospho-sugar transferases"/>
    <property type="match status" value="1"/>
</dbReference>
<sequence length="196" mass="20362">MRRGGQLIAGILLAAGRSRRFGADKRRAALEEAPLIVHAACALQTALHDTLIVLGADDVTLEAELSSLGFSVTRAPDAALGMGHSLAHGVAQRPDASGWLVALADMPAIRPDTIQTLADELATPSSIVAPYYLGQRGHPVGFGRAYFAELAALTGDVGARPVLQAHANCVIRVDVDDAGVLVDVDTPGDLKRLSSG</sequence>
<name>A0A345Y808_9NEIS</name>
<gene>
    <name evidence="3" type="ORF">DWG20_11740</name>
</gene>
<dbReference type="InterPro" id="IPR029044">
    <property type="entry name" value="Nucleotide-diphossugar_trans"/>
</dbReference>
<dbReference type="PANTHER" id="PTHR43777:SF1">
    <property type="entry name" value="MOLYBDENUM COFACTOR CYTIDYLYLTRANSFERASE"/>
    <property type="match status" value="1"/>
</dbReference>
<dbReference type="Pfam" id="PF12804">
    <property type="entry name" value="NTP_transf_3"/>
    <property type="match status" value="1"/>
</dbReference>
<proteinExistence type="predicted"/>
<dbReference type="InterPro" id="IPR025877">
    <property type="entry name" value="MobA-like_NTP_Trfase"/>
</dbReference>
<evidence type="ECO:0000256" key="1">
    <source>
        <dbReference type="ARBA" id="ARBA00022842"/>
    </source>
</evidence>
<evidence type="ECO:0000313" key="3">
    <source>
        <dbReference type="EMBL" id="AXK40060.1"/>
    </source>
</evidence>